<evidence type="ECO:0000313" key="3">
    <source>
        <dbReference type="Proteomes" id="UP000011064"/>
    </source>
</evidence>
<feature type="region of interest" description="Disordered" evidence="1">
    <location>
        <begin position="39"/>
        <end position="65"/>
    </location>
</feature>
<name>L8FRP7_PSED2</name>
<proteinExistence type="predicted"/>
<evidence type="ECO:0000256" key="1">
    <source>
        <dbReference type="SAM" id="MobiDB-lite"/>
    </source>
</evidence>
<evidence type="ECO:0000313" key="2">
    <source>
        <dbReference type="EMBL" id="ELR03123.1"/>
    </source>
</evidence>
<dbReference type="InParanoid" id="L8FRP7"/>
<feature type="region of interest" description="Disordered" evidence="1">
    <location>
        <begin position="1"/>
        <end position="23"/>
    </location>
</feature>
<dbReference type="STRING" id="658429.L8FRP7"/>
<keyword evidence="3" id="KW-1185">Reference proteome</keyword>
<gene>
    <name evidence="2" type="ORF">GMDG_05956</name>
</gene>
<dbReference type="EMBL" id="GL573305">
    <property type="protein sequence ID" value="ELR03123.1"/>
    <property type="molecule type" value="Genomic_DNA"/>
</dbReference>
<dbReference type="Proteomes" id="UP000011064">
    <property type="component" value="Unassembled WGS sequence"/>
</dbReference>
<accession>L8FRP7</accession>
<dbReference type="VEuPathDB" id="FungiDB:GMDG_05956"/>
<dbReference type="HOGENOM" id="CLU_869120_0_0_1"/>
<organism evidence="2 3">
    <name type="scientific">Pseudogymnoascus destructans (strain ATCC MYA-4855 / 20631-21)</name>
    <name type="common">Bat white-nose syndrome fungus</name>
    <name type="synonym">Geomyces destructans</name>
    <dbReference type="NCBI Taxonomy" id="658429"/>
    <lineage>
        <taxon>Eukaryota</taxon>
        <taxon>Fungi</taxon>
        <taxon>Dikarya</taxon>
        <taxon>Ascomycota</taxon>
        <taxon>Pezizomycotina</taxon>
        <taxon>Leotiomycetes</taxon>
        <taxon>Thelebolales</taxon>
        <taxon>Thelebolaceae</taxon>
        <taxon>Pseudogymnoascus</taxon>
    </lineage>
</organism>
<sequence length="320" mass="35144">MESQVQVVSGYGNTPPMTASRPASYTYGNLERLVDEGSIDPDYSADVADGELSLSDGSDVADNPNYEQDLDEAIELPLKQDLPLPDMSNLERVTEFLCEQFTGDFGGCSEDAAARHATSVDGYHHPLLATLMDVAPLRPNLSEPKASNTLRNSFEGLDGSTSQPKNICIHLDDVPTSQSVQGFDLGSYIVFLSSFAVFCNGFHYNPCRAIQNLVKSDLHIKRRCTFHDSNGRQRQQLHMLKDTPHAYISHSTENHHRALKFQLTLEQIAHLESMKPFDVGFPHNFLGEDPHVTGKTSGLLAGNASLSWVRSPVAIGIDGE</sequence>
<dbReference type="OrthoDB" id="48988at2759"/>
<dbReference type="AlphaFoldDB" id="L8FRP7"/>
<protein>
    <submittedName>
        <fullName evidence="2">Uncharacterized protein</fullName>
    </submittedName>
</protein>
<reference evidence="3" key="1">
    <citation type="submission" date="2010-09" db="EMBL/GenBank/DDBJ databases">
        <title>The genome sequence of Geomyces destructans 20631-21.</title>
        <authorList>
            <consortium name="The Broad Institute Genome Sequencing Platform"/>
            <person name="Cuomo C.A."/>
            <person name="Blehert D.S."/>
            <person name="Lorch J.M."/>
            <person name="Young S.K."/>
            <person name="Zeng Q."/>
            <person name="Gargeya S."/>
            <person name="Fitzgerald M."/>
            <person name="Haas B."/>
            <person name="Abouelleil A."/>
            <person name="Alvarado L."/>
            <person name="Arachchi H.M."/>
            <person name="Berlin A."/>
            <person name="Brown A."/>
            <person name="Chapman S.B."/>
            <person name="Chen Z."/>
            <person name="Dunbar C."/>
            <person name="Freedman E."/>
            <person name="Gearin G."/>
            <person name="Gellesch M."/>
            <person name="Goldberg J."/>
            <person name="Griggs A."/>
            <person name="Gujja S."/>
            <person name="Heiman D."/>
            <person name="Howarth C."/>
            <person name="Larson L."/>
            <person name="Lui A."/>
            <person name="MacDonald P.J.P."/>
            <person name="Montmayeur A."/>
            <person name="Murphy C."/>
            <person name="Neiman D."/>
            <person name="Pearson M."/>
            <person name="Priest M."/>
            <person name="Roberts A."/>
            <person name="Saif S."/>
            <person name="Shea T."/>
            <person name="Shenoy N."/>
            <person name="Sisk P."/>
            <person name="Stolte C."/>
            <person name="Sykes S."/>
            <person name="Wortman J."/>
            <person name="Nusbaum C."/>
            <person name="Birren B."/>
        </authorList>
    </citation>
    <scope>NUCLEOTIDE SEQUENCE [LARGE SCALE GENOMIC DNA]</scope>
    <source>
        <strain evidence="3">ATCC MYA-4855 / 20631-21</strain>
    </source>
</reference>